<dbReference type="OrthoDB" id="853687at2"/>
<dbReference type="Proteomes" id="UP000199437">
    <property type="component" value="Unassembled WGS sequence"/>
</dbReference>
<organism evidence="1 2">
    <name type="scientific">Roseivirga pacifica</name>
    <dbReference type="NCBI Taxonomy" id="1267423"/>
    <lineage>
        <taxon>Bacteria</taxon>
        <taxon>Pseudomonadati</taxon>
        <taxon>Bacteroidota</taxon>
        <taxon>Cytophagia</taxon>
        <taxon>Cytophagales</taxon>
        <taxon>Roseivirgaceae</taxon>
        <taxon>Roseivirga</taxon>
    </lineage>
</organism>
<reference evidence="2" key="1">
    <citation type="submission" date="2016-10" db="EMBL/GenBank/DDBJ databases">
        <authorList>
            <person name="Varghese N."/>
            <person name="Submissions S."/>
        </authorList>
    </citation>
    <scope>NUCLEOTIDE SEQUENCE [LARGE SCALE GENOMIC DNA]</scope>
    <source>
        <strain evidence="2">CGMCC 1.12402</strain>
    </source>
</reference>
<accession>A0A1I0MVG5</accession>
<proteinExistence type="predicted"/>
<sequence length="66" mass="7710">MAKSFNNIRVGKKFRMINFGETFEFEIIEIMGDGDCRLKDIHTLEPYNLNDLVMYGKGEDFDISEL</sequence>
<dbReference type="EMBL" id="FOIR01000001">
    <property type="protein sequence ID" value="SEV92847.1"/>
    <property type="molecule type" value="Genomic_DNA"/>
</dbReference>
<keyword evidence="2" id="KW-1185">Reference proteome</keyword>
<evidence type="ECO:0000313" key="1">
    <source>
        <dbReference type="EMBL" id="SEV92847.1"/>
    </source>
</evidence>
<name>A0A1I0MVG5_9BACT</name>
<dbReference type="RefSeq" id="WP_090257031.1">
    <property type="nucleotide sequence ID" value="NZ_FOIR01000001.1"/>
</dbReference>
<evidence type="ECO:0000313" key="2">
    <source>
        <dbReference type="Proteomes" id="UP000199437"/>
    </source>
</evidence>
<protein>
    <submittedName>
        <fullName evidence="1">Uncharacterized protein</fullName>
    </submittedName>
</protein>
<dbReference type="STRING" id="1267423.SAMN05216290_0742"/>
<dbReference type="AlphaFoldDB" id="A0A1I0MVG5"/>
<dbReference type="GeneID" id="99985482"/>
<gene>
    <name evidence="1" type="ORF">SAMN05216290_0742</name>
</gene>